<evidence type="ECO:0000313" key="1">
    <source>
        <dbReference type="EMBL" id="AGB36914.1"/>
    </source>
</evidence>
<protein>
    <submittedName>
        <fullName evidence="1">Uncharacterized protein</fullName>
    </submittedName>
</protein>
<reference evidence="1 2" key="1">
    <citation type="submission" date="2012-11" db="EMBL/GenBank/DDBJ databases">
        <title>FINISHED of Natronococcus occultus SP4, DSM 3396.</title>
        <authorList>
            <consortium name="DOE Joint Genome Institute"/>
            <person name="Eisen J."/>
            <person name="Huntemann M."/>
            <person name="Wei C.-L."/>
            <person name="Han J."/>
            <person name="Detter J.C."/>
            <person name="Han C."/>
            <person name="Tapia R."/>
            <person name="Chen A."/>
            <person name="Kyrpides N."/>
            <person name="Mavromatis K."/>
            <person name="Markowitz V."/>
            <person name="Szeto E."/>
            <person name="Ivanova N."/>
            <person name="Mikhailova N."/>
            <person name="Ovchinnikova G."/>
            <person name="Pagani I."/>
            <person name="Pati A."/>
            <person name="Goodwin L."/>
            <person name="Nordberg H.P."/>
            <person name="Cantor M.N."/>
            <person name="Hua S.X."/>
            <person name="Woyke T."/>
            <person name="Eisen J."/>
            <person name="Klenk H.-P."/>
            <person name="Klenk H.-P."/>
        </authorList>
    </citation>
    <scope>NUCLEOTIDE SEQUENCE [LARGE SCALE GENOMIC DNA]</scope>
    <source>
        <strain evidence="1 2">SP4</strain>
    </source>
</reference>
<dbReference type="Proteomes" id="UP000010878">
    <property type="component" value="Chromosome"/>
</dbReference>
<dbReference type="EMBL" id="CP003929">
    <property type="protein sequence ID" value="AGB36914.1"/>
    <property type="molecule type" value="Genomic_DNA"/>
</dbReference>
<dbReference type="HOGENOM" id="CLU_2534778_0_0_2"/>
<gene>
    <name evidence="1" type="ORF">Natoc_1072</name>
</gene>
<proteinExistence type="predicted"/>
<keyword evidence="2" id="KW-1185">Reference proteome</keyword>
<accession>L0JXT4</accession>
<dbReference type="OrthoDB" id="350767at2157"/>
<name>L0JXT4_9EURY</name>
<dbReference type="KEGG" id="nou:Natoc_1072"/>
<dbReference type="GeneID" id="14402351"/>
<dbReference type="AlphaFoldDB" id="L0JXT4"/>
<organism evidence="1 2">
    <name type="scientific">Natronococcus occultus SP4</name>
    <dbReference type="NCBI Taxonomy" id="694430"/>
    <lineage>
        <taxon>Archaea</taxon>
        <taxon>Methanobacteriati</taxon>
        <taxon>Methanobacteriota</taxon>
        <taxon>Stenosarchaea group</taxon>
        <taxon>Halobacteria</taxon>
        <taxon>Halobacteriales</taxon>
        <taxon>Natrialbaceae</taxon>
        <taxon>Natronococcus</taxon>
    </lineage>
</organism>
<evidence type="ECO:0000313" key="2">
    <source>
        <dbReference type="Proteomes" id="UP000010878"/>
    </source>
</evidence>
<dbReference type="STRING" id="694430.Natoc_1072"/>
<sequence>MNPTEPQLRDCGHVGQMAGICQYNGCAKQLCPYCLQQCETCGRILCPAHQYWRDGGRRVLCEPHNRAYLIRTVVRYVLPGIQN</sequence>
<dbReference type="RefSeq" id="WP_015320366.1">
    <property type="nucleotide sequence ID" value="NC_019974.1"/>
</dbReference>
<dbReference type="eggNOG" id="ENOG502N5YS">
    <property type="taxonomic scope" value="Archaea"/>
</dbReference>